<feature type="region of interest" description="Disordered" evidence="1">
    <location>
        <begin position="972"/>
        <end position="1007"/>
    </location>
</feature>
<feature type="non-terminal residue" evidence="2">
    <location>
        <position position="1"/>
    </location>
</feature>
<sequence>NYVYVECRDPFLEMAKMQKKYEKTKQSLHTLLEKMETQESSNKTGPNKNDICTMELPKRKLLFADKESNTKTELKAHQFQLKEVFEEIIEQTNNEVEVFVGMVKNSSLMISKNDLLSGKVKNNKKLIVNFHKDSVIAKYDVIDNTVKTQYLLKPHHKMTMQSLTKEILVAFKELQDSHICCGIFEQHWVTACKHYNLNNVFKGNKTKYHIDNSHTLRDPRQATEVICETVRSTLQNGSNCHVILPKRMGEYIHKLKKSQSLLLKQYEHESKRENLIKMPENVFLTSGKLGSLIDLAFSQNLLQENSVLYALLCDTLTSLIKAEAECKDPTKLGKKMQPKGMRFHPVVLKWCAELARKCGQGGYNLVREILPIPSLITVNSYRQSQKSYRVVSPDNLKLFSQELTRRNCKGIGGIHWDEIYIKKGIKVCARTNQLVGFKDLEIPENILEVINKDEKEPKKTNGYQIFQSSDCEDSLTDEASTCNETDEELTETSSRPVTKIILQFFWSSIEGDFAWPVASFPVNKLNAKTLGNCVWSTVSILSELKFGRNNDKKVQALYGVCDGATHSSAFFNQYASTNWMTENPFNNNNPIFWLSDPPHMIKKLRNFLISQKRNLKYSNYDISFDHLADNAQGTPTRKTHFDHTTPAMDTLLESIVLRGQGSFHRSKMVLWTYLHHHTSNGRTTFPLGQMAGISNVFTALCSDMSQPEKNALFITDSVNIKCRKCNHCRNIVNTHSSYFIHHTNINIMDITDSTYDPVQVAEKLLVQQDILCSQRGICLRSNDDGSVCGGQLSHSSSVVNNPFLLVFELDKDENRPIQPGLSSKLHLRVKKDKYDLAAIIYHHNFHFWCEVFVSEKRYREGWFLYNDMWNNGKAEYVGKHPQVKTTSYMYMLVFERSQVNMTTSCSKDHSASLKNIMSVAFQSNITPNAKQVKQNYIDIFKSCSIAVNASSSNQELRAKLLENEQCILGSLTTSKSPTTQKSPNTTSSKRKIGMTDDIPSAKKPKLL</sequence>
<proteinExistence type="predicted"/>
<protein>
    <recommendedName>
        <fullName evidence="4">Transposase</fullName>
    </recommendedName>
</protein>
<evidence type="ECO:0000256" key="1">
    <source>
        <dbReference type="SAM" id="MobiDB-lite"/>
    </source>
</evidence>
<organism evidence="2 3">
    <name type="scientific">Porites lobata</name>
    <dbReference type="NCBI Taxonomy" id="104759"/>
    <lineage>
        <taxon>Eukaryota</taxon>
        <taxon>Metazoa</taxon>
        <taxon>Cnidaria</taxon>
        <taxon>Anthozoa</taxon>
        <taxon>Hexacorallia</taxon>
        <taxon>Scleractinia</taxon>
        <taxon>Fungiina</taxon>
        <taxon>Poritidae</taxon>
        <taxon>Porites</taxon>
    </lineage>
</organism>
<keyword evidence="3" id="KW-1185">Reference proteome</keyword>
<dbReference type="Proteomes" id="UP001159405">
    <property type="component" value="Unassembled WGS sequence"/>
</dbReference>
<evidence type="ECO:0000313" key="2">
    <source>
        <dbReference type="EMBL" id="CAH3177503.1"/>
    </source>
</evidence>
<accession>A0ABN8RF00</accession>
<evidence type="ECO:0008006" key="4">
    <source>
        <dbReference type="Google" id="ProtNLM"/>
    </source>
</evidence>
<reference evidence="2 3" key="1">
    <citation type="submission" date="2022-05" db="EMBL/GenBank/DDBJ databases">
        <authorList>
            <consortium name="Genoscope - CEA"/>
            <person name="William W."/>
        </authorList>
    </citation>
    <scope>NUCLEOTIDE SEQUENCE [LARGE SCALE GENOMIC DNA]</scope>
</reference>
<comment type="caution">
    <text evidence="2">The sequence shown here is derived from an EMBL/GenBank/DDBJ whole genome shotgun (WGS) entry which is preliminary data.</text>
</comment>
<dbReference type="EMBL" id="CALNXK010000226">
    <property type="protein sequence ID" value="CAH3177503.1"/>
    <property type="molecule type" value="Genomic_DNA"/>
</dbReference>
<feature type="compositionally biased region" description="Low complexity" evidence="1">
    <location>
        <begin position="972"/>
        <end position="987"/>
    </location>
</feature>
<name>A0ABN8RF00_9CNID</name>
<gene>
    <name evidence="2" type="ORF">PLOB_00019318</name>
</gene>
<evidence type="ECO:0000313" key="3">
    <source>
        <dbReference type="Proteomes" id="UP001159405"/>
    </source>
</evidence>